<proteinExistence type="predicted"/>
<dbReference type="AlphaFoldDB" id="A0A9K3I1G2"/>
<reference evidence="2" key="1">
    <citation type="journal article" date="2017" name="Nature">
        <title>The sunflower genome provides insights into oil metabolism, flowering and Asterid evolution.</title>
        <authorList>
            <person name="Badouin H."/>
            <person name="Gouzy J."/>
            <person name="Grassa C.J."/>
            <person name="Murat F."/>
            <person name="Staton S.E."/>
            <person name="Cottret L."/>
            <person name="Lelandais-Briere C."/>
            <person name="Owens G.L."/>
            <person name="Carrere S."/>
            <person name="Mayjonade B."/>
            <person name="Legrand L."/>
            <person name="Gill N."/>
            <person name="Kane N.C."/>
            <person name="Bowers J.E."/>
            <person name="Hubner S."/>
            <person name="Bellec A."/>
            <person name="Berard A."/>
            <person name="Berges H."/>
            <person name="Blanchet N."/>
            <person name="Boniface M.C."/>
            <person name="Brunel D."/>
            <person name="Catrice O."/>
            <person name="Chaidir N."/>
            <person name="Claudel C."/>
            <person name="Donnadieu C."/>
            <person name="Faraut T."/>
            <person name="Fievet G."/>
            <person name="Helmstetter N."/>
            <person name="King M."/>
            <person name="Knapp S.J."/>
            <person name="Lai Z."/>
            <person name="Le Paslier M.C."/>
            <person name="Lippi Y."/>
            <person name="Lorenzon L."/>
            <person name="Mandel J.R."/>
            <person name="Marage G."/>
            <person name="Marchand G."/>
            <person name="Marquand E."/>
            <person name="Bret-Mestries E."/>
            <person name="Morien E."/>
            <person name="Nambeesan S."/>
            <person name="Nguyen T."/>
            <person name="Pegot-Espagnet P."/>
            <person name="Pouilly N."/>
            <person name="Raftis F."/>
            <person name="Sallet E."/>
            <person name="Schiex T."/>
            <person name="Thomas J."/>
            <person name="Vandecasteele C."/>
            <person name="Vares D."/>
            <person name="Vear F."/>
            <person name="Vautrin S."/>
            <person name="Crespi M."/>
            <person name="Mangin B."/>
            <person name="Burke J.M."/>
            <person name="Salse J."/>
            <person name="Munos S."/>
            <person name="Vincourt P."/>
            <person name="Rieseberg L.H."/>
            <person name="Langlade N.B."/>
        </authorList>
    </citation>
    <scope>NUCLEOTIDE SEQUENCE</scope>
    <source>
        <tissue evidence="2">Leaves</tissue>
    </source>
</reference>
<name>A0A9K3I1G2_HELAN</name>
<keyword evidence="1" id="KW-1133">Transmembrane helix</keyword>
<gene>
    <name evidence="2" type="ORF">HanXRQr2_Chr10g0459451</name>
</gene>
<evidence type="ECO:0000313" key="3">
    <source>
        <dbReference type="Proteomes" id="UP000215914"/>
    </source>
</evidence>
<feature type="transmembrane region" description="Helical" evidence="1">
    <location>
        <begin position="9"/>
        <end position="27"/>
    </location>
</feature>
<sequence>MYKMKLKSLIVNVFKFMLINLHLSTLYTYIFQLQRYENVFILLLVFISVVG</sequence>
<evidence type="ECO:0000256" key="1">
    <source>
        <dbReference type="SAM" id="Phobius"/>
    </source>
</evidence>
<keyword evidence="1" id="KW-0812">Transmembrane</keyword>
<accession>A0A9K3I1G2</accession>
<dbReference type="Gramene" id="mRNA:HanXRQr2_Chr10g0459451">
    <property type="protein sequence ID" value="CDS:HanXRQr2_Chr10g0459451.1"/>
    <property type="gene ID" value="HanXRQr2_Chr10g0459451"/>
</dbReference>
<dbReference type="EMBL" id="MNCJ02000325">
    <property type="protein sequence ID" value="KAF5788026.1"/>
    <property type="molecule type" value="Genomic_DNA"/>
</dbReference>
<protein>
    <submittedName>
        <fullName evidence="2">Uncharacterized protein</fullName>
    </submittedName>
</protein>
<reference evidence="2" key="2">
    <citation type="submission" date="2020-06" db="EMBL/GenBank/DDBJ databases">
        <title>Helianthus annuus Genome sequencing and assembly Release 2.</title>
        <authorList>
            <person name="Gouzy J."/>
            <person name="Langlade N."/>
            <person name="Munos S."/>
        </authorList>
    </citation>
    <scope>NUCLEOTIDE SEQUENCE</scope>
    <source>
        <tissue evidence="2">Leaves</tissue>
    </source>
</reference>
<keyword evidence="1" id="KW-0472">Membrane</keyword>
<comment type="caution">
    <text evidence="2">The sequence shown here is derived from an EMBL/GenBank/DDBJ whole genome shotgun (WGS) entry which is preliminary data.</text>
</comment>
<dbReference type="Proteomes" id="UP000215914">
    <property type="component" value="Unassembled WGS sequence"/>
</dbReference>
<keyword evidence="3" id="KW-1185">Reference proteome</keyword>
<organism evidence="2 3">
    <name type="scientific">Helianthus annuus</name>
    <name type="common">Common sunflower</name>
    <dbReference type="NCBI Taxonomy" id="4232"/>
    <lineage>
        <taxon>Eukaryota</taxon>
        <taxon>Viridiplantae</taxon>
        <taxon>Streptophyta</taxon>
        <taxon>Embryophyta</taxon>
        <taxon>Tracheophyta</taxon>
        <taxon>Spermatophyta</taxon>
        <taxon>Magnoliopsida</taxon>
        <taxon>eudicotyledons</taxon>
        <taxon>Gunneridae</taxon>
        <taxon>Pentapetalae</taxon>
        <taxon>asterids</taxon>
        <taxon>campanulids</taxon>
        <taxon>Asterales</taxon>
        <taxon>Asteraceae</taxon>
        <taxon>Asteroideae</taxon>
        <taxon>Heliantheae alliance</taxon>
        <taxon>Heliantheae</taxon>
        <taxon>Helianthus</taxon>
    </lineage>
</organism>
<evidence type="ECO:0000313" key="2">
    <source>
        <dbReference type="EMBL" id="KAF5788026.1"/>
    </source>
</evidence>